<keyword evidence="1" id="KW-0472">Membrane</keyword>
<keyword evidence="1" id="KW-1133">Transmembrane helix</keyword>
<dbReference type="Proteomes" id="UP001230978">
    <property type="component" value="Chromosome"/>
</dbReference>
<organism evidence="2 3">
    <name type="scientific">Fuscovulum ytuae</name>
    <dbReference type="NCBI Taxonomy" id="3042299"/>
    <lineage>
        <taxon>Bacteria</taxon>
        <taxon>Pseudomonadati</taxon>
        <taxon>Pseudomonadota</taxon>
        <taxon>Alphaproteobacteria</taxon>
        <taxon>Rhodobacterales</taxon>
        <taxon>Paracoccaceae</taxon>
        <taxon>Fuscovulum</taxon>
    </lineage>
</organism>
<keyword evidence="3" id="KW-1185">Reference proteome</keyword>
<dbReference type="RefSeq" id="WP_281464763.1">
    <property type="nucleotide sequence ID" value="NZ_CP124535.1"/>
</dbReference>
<dbReference type="EMBL" id="CP124535">
    <property type="protein sequence ID" value="WGV15414.1"/>
    <property type="molecule type" value="Genomic_DNA"/>
</dbReference>
<protein>
    <submittedName>
        <fullName evidence="2">Uncharacterized protein</fullName>
    </submittedName>
</protein>
<name>A0ABY8Q3I9_9RHOB</name>
<gene>
    <name evidence="2" type="ORF">QF092_14255</name>
</gene>
<proteinExistence type="predicted"/>
<reference evidence="2 3" key="1">
    <citation type="submission" date="2023-04" db="EMBL/GenBank/DDBJ databases">
        <title>YMD61, complete Genome.</title>
        <authorList>
            <person name="Zhang J."/>
        </authorList>
    </citation>
    <scope>NUCLEOTIDE SEQUENCE [LARGE SCALE GENOMIC DNA]</scope>
    <source>
        <strain evidence="2 3">YMD61</strain>
    </source>
</reference>
<sequence>MTGTRAMQAKGLPLKLSRHHFMPVLVLALFNGLHLGGLKTFEC</sequence>
<evidence type="ECO:0000313" key="3">
    <source>
        <dbReference type="Proteomes" id="UP001230978"/>
    </source>
</evidence>
<evidence type="ECO:0000313" key="2">
    <source>
        <dbReference type="EMBL" id="WGV15414.1"/>
    </source>
</evidence>
<evidence type="ECO:0000256" key="1">
    <source>
        <dbReference type="SAM" id="Phobius"/>
    </source>
</evidence>
<feature type="transmembrane region" description="Helical" evidence="1">
    <location>
        <begin position="21"/>
        <end position="41"/>
    </location>
</feature>
<accession>A0ABY8Q3I9</accession>
<keyword evidence="1" id="KW-0812">Transmembrane</keyword>